<sequence length="73" mass="8278">MQINNFNWISNERHVSIPFETELVYYAVNINGKIRLNVHSCKSVQSFCHGSPEICSKTSLCAGSSDWESDEIL</sequence>
<proteinExistence type="predicted"/>
<comment type="caution">
    <text evidence="1">The sequence shown here is derived from an EMBL/GenBank/DDBJ whole genome shotgun (WGS) entry which is preliminary data.</text>
</comment>
<name>A0A0V1AR48_TRISP</name>
<protein>
    <submittedName>
        <fullName evidence="1">Uncharacterized protein</fullName>
    </submittedName>
</protein>
<evidence type="ECO:0000313" key="2">
    <source>
        <dbReference type="Proteomes" id="UP000054776"/>
    </source>
</evidence>
<dbReference type="Proteomes" id="UP000054776">
    <property type="component" value="Unassembled WGS sequence"/>
</dbReference>
<accession>A0A0V1AR48</accession>
<dbReference type="EMBL" id="JYDH01000270">
    <property type="protein sequence ID" value="KRY27236.1"/>
    <property type="molecule type" value="Genomic_DNA"/>
</dbReference>
<organism evidence="1 2">
    <name type="scientific">Trichinella spiralis</name>
    <name type="common">Trichina worm</name>
    <dbReference type="NCBI Taxonomy" id="6334"/>
    <lineage>
        <taxon>Eukaryota</taxon>
        <taxon>Metazoa</taxon>
        <taxon>Ecdysozoa</taxon>
        <taxon>Nematoda</taxon>
        <taxon>Enoplea</taxon>
        <taxon>Dorylaimia</taxon>
        <taxon>Trichinellida</taxon>
        <taxon>Trichinellidae</taxon>
        <taxon>Trichinella</taxon>
    </lineage>
</organism>
<dbReference type="InParanoid" id="A0A0V1AR48"/>
<gene>
    <name evidence="1" type="ORF">T01_11453</name>
</gene>
<evidence type="ECO:0000313" key="1">
    <source>
        <dbReference type="EMBL" id="KRY27236.1"/>
    </source>
</evidence>
<dbReference type="AlphaFoldDB" id="A0A0V1AR48"/>
<reference evidence="1 2" key="1">
    <citation type="submission" date="2015-01" db="EMBL/GenBank/DDBJ databases">
        <title>Evolution of Trichinella species and genotypes.</title>
        <authorList>
            <person name="Korhonen P.K."/>
            <person name="Edoardo P."/>
            <person name="Giuseppe L.R."/>
            <person name="Gasser R.B."/>
        </authorList>
    </citation>
    <scope>NUCLEOTIDE SEQUENCE [LARGE SCALE GENOMIC DNA]</scope>
    <source>
        <strain evidence="1">ISS3</strain>
    </source>
</reference>
<keyword evidence="2" id="KW-1185">Reference proteome</keyword>